<accession>A0ACB9SL84</accession>
<organism evidence="1 2">
    <name type="scientific">Holotrichia oblita</name>
    <name type="common">Chafer beetle</name>
    <dbReference type="NCBI Taxonomy" id="644536"/>
    <lineage>
        <taxon>Eukaryota</taxon>
        <taxon>Metazoa</taxon>
        <taxon>Ecdysozoa</taxon>
        <taxon>Arthropoda</taxon>
        <taxon>Hexapoda</taxon>
        <taxon>Insecta</taxon>
        <taxon>Pterygota</taxon>
        <taxon>Neoptera</taxon>
        <taxon>Endopterygota</taxon>
        <taxon>Coleoptera</taxon>
        <taxon>Polyphaga</taxon>
        <taxon>Scarabaeiformia</taxon>
        <taxon>Scarabaeidae</taxon>
        <taxon>Melolonthinae</taxon>
        <taxon>Holotrichia</taxon>
    </lineage>
</organism>
<gene>
    <name evidence="1" type="ORF">MML48_8g00017324</name>
</gene>
<keyword evidence="2" id="KW-1185">Reference proteome</keyword>
<protein>
    <submittedName>
        <fullName evidence="1">Sugar transporter-like</fullName>
    </submittedName>
</protein>
<reference evidence="1" key="1">
    <citation type="submission" date="2022-04" db="EMBL/GenBank/DDBJ databases">
        <title>Chromosome-scale genome assembly of Holotrichia oblita Faldermann.</title>
        <authorList>
            <person name="Rongchong L."/>
        </authorList>
    </citation>
    <scope>NUCLEOTIDE SEQUENCE</scope>
    <source>
        <strain evidence="1">81SQS9</strain>
    </source>
</reference>
<dbReference type="Proteomes" id="UP001056778">
    <property type="component" value="Chromosome 8"/>
</dbReference>
<comment type="caution">
    <text evidence="1">The sequence shown here is derived from an EMBL/GenBank/DDBJ whole genome shotgun (WGS) entry which is preliminary data.</text>
</comment>
<evidence type="ECO:0000313" key="2">
    <source>
        <dbReference type="Proteomes" id="UP001056778"/>
    </source>
</evidence>
<sequence length="2754" mass="304193">MSSQYALVGEMKVLPIKQELPFNIFLYCSALTANLLTFSIGASNAWSSSAIPRLSGQIDPDNNPLKENITSYEESWIASFLPLAAAISSFLSGYLSDKIGRKNTLLLAGIPTIIGYVFLTFATEIYHFYIGRFFCGLTAGAGFTILPIYIGEISQSNNRGALGCLLIFSIAIGCLFVYFITPVVSLKILSALNVIIPILFLILFGFFIPESPYYYVIKNRTDLAEKSLLKFRYNSRAMVNEELPIIIEDVQKSFSKKISVKDMLKEEYIRKANLATFSTGCVYVWSSPAIPRLNGQIDPEHNPLKENITSFEESWIASLVPLGAAISAFISGYLSDKIGRKRTLLASGLPMLIGFAILTFSTKVVHLYIGRFLCGLAIGTAFTIIPIYVGEIAQSTNRGTLGCFLTFFISSGNMYIYILAPIVTLKVLSASSLAIPIIFLILFGFFIPESPYYYISKDKIDLAQESLRKFRFKSDELVSRELPIIIKDVQESFSKKLSLKEIFQDDVLKRAFGISLGLMAFQQLSGINAVFFYMQSIFEEAGSTISSDICVLIAGIIQLLASIVTLPTVDKFGRRFLLLTSAIGNTLTNLVGGIYFILKERTSVDVTNLSWLPIITINLFIMTYTLGYGPVSFTMIGELFPPHVKSLAATLNIFVCLLSVFIITNIFPFMKEWIGLGLSFNLLAVICCMGGIFVYFKVPETKVNLATMSMGGSYAWSSPAIPRLNGQIDPELNLLAHNITSTEESWLASLLPLGATISTIISGYLSDKIGRKYTILTSSLPTITGFVLLTFGTKIIHFLCGRFLCGLGCGPLFTLIPIYVGEVAESTNRGVLGCMMNFFMTLGNLIFLLIPPYINLRVLGGINLVIPVMFALLFGIFVPESPYYYVAKNQMSKAKKSLLKFRYNNSEIVEEELPIITRSVEESFAKKATLKDIYRDKVIMNSFITALGLVFFQQWSGANAVFFYMQTIFEEAEVSLSSDICITIVAIVQFITSAIVLSVADRFGRRVLLLFSTAGHILNLVVSGTYFCLMEYTTIDVVKKLPEESTAVGDDSCWEDEDILTSPLFKLYEDQGKTVAQVNSPAKKKRKREGQGTQNVAEDANSTVTSELYTAISKVTNKTEELEQLVKESSKTKTEIKTATRELANIVRNLSRKIDVFKAHYTALIDRTKAQEKAGQTEYSNIGVQANENEIVLELDRRNKDINKEIEDAMDQNAGWEELTAVIDYEWPMTSFKNTVTVEPTTLRERKGNIAIVVNPNAKDNSQVIDDIKTSFPEVVSLFDEKLEEGTIEFARTKTKTFLSKGGQAETSRMLYVLPYTMDPGGVNDLQVLYNGLVNLRREMEKHETNQVEFAVLGNINYDHLRKCAEHVFRRTTNKIEIVAARERQKADTKKPAQQMEKLVISSEGKQYADILRSIKNSVNIDDAGIKVRSIRKTAKGEVMLQVLGGKEKAEILKRGITSRNEGTRVEIKNYDETVYVMGIECDVTAEEIVESIQRNIGGARQVNLACFTCGTAFAWSSPVIPKLNNPDENPLGYTLSEEEVSWVIALMALGAATGPFAGGYLADKIGRRRTLIISILPFILAYTLLAFCANLYVYCIARFIKGICVGLFLTVVPMYVGEIAEIHNRGILGCFTVFFVTIGAMFAFAVGPYVPIMWFNLSCNIFSLVFLVASIILIPESPCYLISIGKHADAKKSLQKLRCQNSEDEFLDMTAIVKESSAEKGGLLKIIMTKYLTKVLRLSVGLMIIQQVTGSQIAPEVSVMIIGSIQIVGTFVSTLVVDRLGRRPLLLSSTLVTSLCLYILSLYFHLMTIQDVSRISWLPITSLIVYILFYNLGIGPLAFAVMGEIFPPHVKSVASSISVCSCYFATFIFAKLFPVLVSGVGNWFAFLFFAIGNTLGVTFIWFYMPETKVNLTTFTCGVAIAWSSPVVSTLQSLTDSPVNPPLTEDEVSWVASLLPLGAIIAPYAAGYLADRIGRKKTLILSAIPTAASFLILAFARNVYCYYVARFVLGLTTVGMPLTVVPMFIGEVSELHNRGTLGCFTILYVTLGFLFSFTVGPFTSFQNFNLLCSVAPITFLIVFTLFIPETPAYYIMKDNFEEAKKSLLKVRSGPIDKEIVSMETSVKSYIASRRGIRDIIKVKSHRKAAGVTMSLMVIQQTTAMSVMTFYLQFVFESANSTISPDIASIIIGVVQLFGSLASTITVDKLGRRPLLLASTIATSLSLFVLSIYFYLLVTMGDITSIGWLPLGTLIIYRIAYGLGIGSLPQTLLSEIFPAHVKSVASALTVCTCHSCFFIVSKLFPVLVSAVDNWFAFLFFAILNLQTFTGGVSFAWSSPVISTLKSPIESPVGRALTDDEISWVASLVPLGAIIAPYAAGYSADKIGRKRTLILCAIPTITCYLILAFVKNLYMYYLARVVLGLTSLGTPMTVVPMFIGECAEIHNRGTLGCFTILYVTLGFLYSFCIGPFTSFQNYNLLCLIAPILFLIIFTIFIPESPTYYIMKDNIEEAKKSLARIRTGPIDKEIVILENSVKTYIANKGGICNIVKVKSHRRAVTVTMGLMVIQQMTAMSIMTHYLQLIFEVANSSISPDIATIIIGVVQVFGSLTSTVAVDKLGRRPLLLASTIFTCLSLTSLGTYFYLLENNYDLSKIAWLPIATLIIYRIAYGFGIGSLPQTILSEIFPPHVKAIASSLTVSSCNVLSFMTSKIFPFLVAAVGNGLAFLIFAVCNGVGIVIIWFMVPETKGKTLAEIVKSFE</sequence>
<proteinExistence type="predicted"/>
<dbReference type="EMBL" id="CM043022">
    <property type="protein sequence ID" value="KAI4455936.1"/>
    <property type="molecule type" value="Genomic_DNA"/>
</dbReference>
<evidence type="ECO:0000313" key="1">
    <source>
        <dbReference type="EMBL" id="KAI4455936.1"/>
    </source>
</evidence>
<name>A0ACB9SL84_HOLOL</name>